<dbReference type="PANTHER" id="PTHR11586:SF37">
    <property type="entry name" value="TRNA-BINDING DOMAIN-CONTAINING PROTEIN"/>
    <property type="match status" value="1"/>
</dbReference>
<dbReference type="Gene3D" id="2.40.50.140">
    <property type="entry name" value="Nucleic acid-binding proteins"/>
    <property type="match status" value="1"/>
</dbReference>
<evidence type="ECO:0000259" key="3">
    <source>
        <dbReference type="PROSITE" id="PS50886"/>
    </source>
</evidence>
<dbReference type="GO" id="GO:0000049">
    <property type="term" value="F:tRNA binding"/>
    <property type="evidence" value="ECO:0007669"/>
    <property type="project" value="UniProtKB-KW"/>
</dbReference>
<proteinExistence type="predicted"/>
<dbReference type="EMBL" id="UINC01072926">
    <property type="protein sequence ID" value="SVC08918.1"/>
    <property type="molecule type" value="Genomic_DNA"/>
</dbReference>
<dbReference type="NCBIfam" id="NF007494">
    <property type="entry name" value="PRK10089.1-3"/>
    <property type="match status" value="1"/>
</dbReference>
<evidence type="ECO:0000256" key="2">
    <source>
        <dbReference type="ARBA" id="ARBA00022884"/>
    </source>
</evidence>
<dbReference type="FunFam" id="2.40.50.140:FF:000165">
    <property type="entry name" value="Chaperone CsaA"/>
    <property type="match status" value="1"/>
</dbReference>
<keyword evidence="2" id="KW-0694">RNA-binding</keyword>
<accession>A0A382JAX4</accession>
<dbReference type="InterPro" id="IPR002547">
    <property type="entry name" value="tRNA-bd_dom"/>
</dbReference>
<dbReference type="Pfam" id="PF01588">
    <property type="entry name" value="tRNA_bind"/>
    <property type="match status" value="1"/>
</dbReference>
<dbReference type="AlphaFoldDB" id="A0A382JAX4"/>
<evidence type="ECO:0000256" key="1">
    <source>
        <dbReference type="ARBA" id="ARBA00022555"/>
    </source>
</evidence>
<keyword evidence="1" id="KW-0820">tRNA-binding</keyword>
<dbReference type="NCBIfam" id="NF007495">
    <property type="entry name" value="PRK10089.1-4"/>
    <property type="match status" value="1"/>
</dbReference>
<dbReference type="CDD" id="cd02798">
    <property type="entry name" value="tRNA_bind_CsaA"/>
    <property type="match status" value="1"/>
</dbReference>
<evidence type="ECO:0000313" key="4">
    <source>
        <dbReference type="EMBL" id="SVC08918.1"/>
    </source>
</evidence>
<dbReference type="SUPFAM" id="SSF50249">
    <property type="entry name" value="Nucleic acid-binding proteins"/>
    <property type="match status" value="1"/>
</dbReference>
<dbReference type="InterPro" id="IPR012340">
    <property type="entry name" value="NA-bd_OB-fold"/>
</dbReference>
<dbReference type="InterPro" id="IPR008231">
    <property type="entry name" value="CsaA"/>
</dbReference>
<name>A0A382JAX4_9ZZZZ</name>
<dbReference type="NCBIfam" id="TIGR02222">
    <property type="entry name" value="chap_CsaA"/>
    <property type="match status" value="1"/>
</dbReference>
<sequence>MEISYEDFRKVQIRVGTVLSLKNNEKARQPSLILEVDFGNDIGIKTTSAKITHYYNAENLIGRQVIAVCNFPTKNIAGVVSEVLILGAIETDGKVVLFHPSQKVENGLEVY</sequence>
<dbReference type="InterPro" id="IPR051270">
    <property type="entry name" value="Tyrosine-tRNA_ligase_regulator"/>
</dbReference>
<reference evidence="4" key="1">
    <citation type="submission" date="2018-05" db="EMBL/GenBank/DDBJ databases">
        <authorList>
            <person name="Lanie J.A."/>
            <person name="Ng W.-L."/>
            <person name="Kazmierczak K.M."/>
            <person name="Andrzejewski T.M."/>
            <person name="Davidsen T.M."/>
            <person name="Wayne K.J."/>
            <person name="Tettelin H."/>
            <person name="Glass J.I."/>
            <person name="Rusch D."/>
            <person name="Podicherti R."/>
            <person name="Tsui H.-C.T."/>
            <person name="Winkler M.E."/>
        </authorList>
    </citation>
    <scope>NUCLEOTIDE SEQUENCE</scope>
</reference>
<gene>
    <name evidence="4" type="ORF">METZ01_LOCUS261772</name>
</gene>
<feature type="domain" description="TRNA-binding" evidence="3">
    <location>
        <begin position="7"/>
        <end position="111"/>
    </location>
</feature>
<dbReference type="PANTHER" id="PTHR11586">
    <property type="entry name" value="TRNA-AMINOACYLATION COFACTOR ARC1 FAMILY MEMBER"/>
    <property type="match status" value="1"/>
</dbReference>
<dbReference type="PROSITE" id="PS50886">
    <property type="entry name" value="TRBD"/>
    <property type="match status" value="1"/>
</dbReference>
<organism evidence="4">
    <name type="scientific">marine metagenome</name>
    <dbReference type="NCBI Taxonomy" id="408172"/>
    <lineage>
        <taxon>unclassified sequences</taxon>
        <taxon>metagenomes</taxon>
        <taxon>ecological metagenomes</taxon>
    </lineage>
</organism>
<protein>
    <recommendedName>
        <fullName evidence="3">tRNA-binding domain-containing protein</fullName>
    </recommendedName>
</protein>